<name>A0A8J3DFT9_9BACT</name>
<sequence length="508" mass="56574">MGCVELLVTVLAIALAVLLIIAAASVAYGAPLWHIWSKEFWLDELYTYFMVLGYPGKTLIEALSQGGDYNPPALYMALKGWSSFFGVSESAFRAFSSACVFIGLVSVYYMLGSRFSRLVCFVTTVGFWATTGGQLIVHSFEARFYGPWFAGVAVLCLLLVRPAHSRVGRGLRYVLIALVSVWICSVHYFGVISLGLIGASHVLLDFRTKDRWRDVAALLPGVLALAVFIPLYQSQRSLFADAPATWIADPTFAASVQFLRNEMLLWFVGVPLAFLAVQLIVRIKRPPPPAIDFLRTFAAPLGLVVFPLVLVTLSWLVQPVMMARYCMPYLICWVPMVALILSRSVIPVRLLVFAAFLWIGQKYCLGYLVLEGKRADSVAHHYLEDAQPSNETPIYASTRLAAYPLWHYGKLPRDSVGILFLPQGGDERLMLVEVKNHLALEGLGLDQPHLTTPQLLQAKESFYFLVQGNELAKISRFLPGYDVERLADPIEGDFMALYRFTRPTSPSP</sequence>
<dbReference type="Proteomes" id="UP000642829">
    <property type="component" value="Unassembled WGS sequence"/>
</dbReference>
<proteinExistence type="predicted"/>
<feature type="transmembrane region" description="Helical" evidence="1">
    <location>
        <begin position="215"/>
        <end position="232"/>
    </location>
</feature>
<gene>
    <name evidence="2" type="ORF">GCM10007047_10410</name>
</gene>
<evidence type="ECO:0000256" key="1">
    <source>
        <dbReference type="SAM" id="Phobius"/>
    </source>
</evidence>
<keyword evidence="1" id="KW-1133">Transmembrane helix</keyword>
<feature type="transmembrane region" description="Helical" evidence="1">
    <location>
        <begin position="144"/>
        <end position="161"/>
    </location>
</feature>
<dbReference type="EMBL" id="BMXG01000005">
    <property type="protein sequence ID" value="GHB96462.1"/>
    <property type="molecule type" value="Genomic_DNA"/>
</dbReference>
<evidence type="ECO:0000313" key="3">
    <source>
        <dbReference type="Proteomes" id="UP000642829"/>
    </source>
</evidence>
<evidence type="ECO:0008006" key="4">
    <source>
        <dbReference type="Google" id="ProtNLM"/>
    </source>
</evidence>
<keyword evidence="1" id="KW-0812">Transmembrane</keyword>
<comment type="caution">
    <text evidence="2">The sequence shown here is derived from an EMBL/GenBank/DDBJ whole genome shotgun (WGS) entry which is preliminary data.</text>
</comment>
<keyword evidence="1" id="KW-0472">Membrane</keyword>
<reference evidence="2" key="2">
    <citation type="submission" date="2020-09" db="EMBL/GenBank/DDBJ databases">
        <authorList>
            <person name="Sun Q."/>
            <person name="Kim S."/>
        </authorList>
    </citation>
    <scope>NUCLEOTIDE SEQUENCE</scope>
    <source>
        <strain evidence="2">KCTC 12870</strain>
    </source>
</reference>
<feature type="transmembrane region" description="Helical" evidence="1">
    <location>
        <begin position="329"/>
        <end position="346"/>
    </location>
</feature>
<protein>
    <recommendedName>
        <fullName evidence="4">Glycosyltransferase RgtA/B/C/D-like domain-containing protein</fullName>
    </recommendedName>
</protein>
<feature type="transmembrane region" description="Helical" evidence="1">
    <location>
        <begin position="263"/>
        <end position="281"/>
    </location>
</feature>
<organism evidence="2 3">
    <name type="scientific">Cerasicoccus arenae</name>
    <dbReference type="NCBI Taxonomy" id="424488"/>
    <lineage>
        <taxon>Bacteria</taxon>
        <taxon>Pseudomonadati</taxon>
        <taxon>Verrucomicrobiota</taxon>
        <taxon>Opitutia</taxon>
        <taxon>Puniceicoccales</taxon>
        <taxon>Cerasicoccaceae</taxon>
        <taxon>Cerasicoccus</taxon>
    </lineage>
</organism>
<evidence type="ECO:0000313" key="2">
    <source>
        <dbReference type="EMBL" id="GHB96462.1"/>
    </source>
</evidence>
<accession>A0A8J3DFT9</accession>
<reference evidence="2" key="1">
    <citation type="journal article" date="2014" name="Int. J. Syst. Evol. Microbiol.">
        <title>Complete genome sequence of Corynebacterium casei LMG S-19264T (=DSM 44701T), isolated from a smear-ripened cheese.</title>
        <authorList>
            <consortium name="US DOE Joint Genome Institute (JGI-PGF)"/>
            <person name="Walter F."/>
            <person name="Albersmeier A."/>
            <person name="Kalinowski J."/>
            <person name="Ruckert C."/>
        </authorList>
    </citation>
    <scope>NUCLEOTIDE SEQUENCE</scope>
    <source>
        <strain evidence="2">KCTC 12870</strain>
    </source>
</reference>
<keyword evidence="3" id="KW-1185">Reference proteome</keyword>
<feature type="transmembrane region" description="Helical" evidence="1">
    <location>
        <begin position="118"/>
        <end position="138"/>
    </location>
</feature>
<feature type="transmembrane region" description="Helical" evidence="1">
    <location>
        <begin position="173"/>
        <end position="203"/>
    </location>
</feature>
<feature type="transmembrane region" description="Helical" evidence="1">
    <location>
        <begin position="293"/>
        <end position="317"/>
    </location>
</feature>
<feature type="transmembrane region" description="Helical" evidence="1">
    <location>
        <begin position="91"/>
        <end position="111"/>
    </location>
</feature>
<dbReference type="AlphaFoldDB" id="A0A8J3DFT9"/>